<evidence type="ECO:0000313" key="2">
    <source>
        <dbReference type="Proteomes" id="UP000294664"/>
    </source>
</evidence>
<dbReference type="AlphaFoldDB" id="A0A4V2UX76"/>
<dbReference type="OrthoDB" id="7631458at2"/>
<dbReference type="SUPFAM" id="SSF46785">
    <property type="entry name" value="Winged helix' DNA-binding domain"/>
    <property type="match status" value="1"/>
</dbReference>
<organism evidence="1 2">
    <name type="scientific">Aquabacter spiritensis</name>
    <dbReference type="NCBI Taxonomy" id="933073"/>
    <lineage>
        <taxon>Bacteria</taxon>
        <taxon>Pseudomonadati</taxon>
        <taxon>Pseudomonadota</taxon>
        <taxon>Alphaproteobacteria</taxon>
        <taxon>Hyphomicrobiales</taxon>
        <taxon>Xanthobacteraceae</taxon>
        <taxon>Aquabacter</taxon>
    </lineage>
</organism>
<dbReference type="Proteomes" id="UP000294664">
    <property type="component" value="Unassembled WGS sequence"/>
</dbReference>
<accession>A0A4V2UX76</accession>
<dbReference type="EMBL" id="SMAI01000013">
    <property type="protein sequence ID" value="TCT02438.1"/>
    <property type="molecule type" value="Genomic_DNA"/>
</dbReference>
<reference evidence="1 2" key="1">
    <citation type="submission" date="2019-03" db="EMBL/GenBank/DDBJ databases">
        <title>Genomic Encyclopedia of Type Strains, Phase IV (KMG-IV): sequencing the most valuable type-strain genomes for metagenomic binning, comparative biology and taxonomic classification.</title>
        <authorList>
            <person name="Goeker M."/>
        </authorList>
    </citation>
    <scope>NUCLEOTIDE SEQUENCE [LARGE SCALE GENOMIC DNA]</scope>
    <source>
        <strain evidence="1 2">DSM 9035</strain>
    </source>
</reference>
<evidence type="ECO:0000313" key="1">
    <source>
        <dbReference type="EMBL" id="TCT02438.1"/>
    </source>
</evidence>
<gene>
    <name evidence="1" type="ORF">EDC64_11386</name>
</gene>
<comment type="caution">
    <text evidence="1">The sequence shown here is derived from an EMBL/GenBank/DDBJ whole genome shotgun (WGS) entry which is preliminary data.</text>
</comment>
<proteinExistence type="predicted"/>
<sequence>MITSDPPVQKDGDDFDGEAARIILALAREIGPDRTLSPIDAAQRLMPGDDWQRALPEVRRTAIRLACDGRLMIYRKGKPVDPLDFRGVYRLGLPRED</sequence>
<dbReference type="InterPro" id="IPR036390">
    <property type="entry name" value="WH_DNA-bd_sf"/>
</dbReference>
<protein>
    <submittedName>
        <fullName evidence="1">Uncharacterized protein DUF3253</fullName>
    </submittedName>
</protein>
<dbReference type="InterPro" id="IPR021660">
    <property type="entry name" value="DUF3253"/>
</dbReference>
<dbReference type="Pfam" id="PF11625">
    <property type="entry name" value="DUF3253"/>
    <property type="match status" value="1"/>
</dbReference>
<dbReference type="Gene3D" id="1.10.10.10">
    <property type="entry name" value="Winged helix-like DNA-binding domain superfamily/Winged helix DNA-binding domain"/>
    <property type="match status" value="1"/>
</dbReference>
<keyword evidence="2" id="KW-1185">Reference proteome</keyword>
<dbReference type="InterPro" id="IPR036388">
    <property type="entry name" value="WH-like_DNA-bd_sf"/>
</dbReference>
<dbReference type="RefSeq" id="WP_132034061.1">
    <property type="nucleotide sequence ID" value="NZ_SMAI01000013.1"/>
</dbReference>
<name>A0A4V2UX76_9HYPH</name>